<protein>
    <recommendedName>
        <fullName evidence="3">SWIM-type domain-containing protein</fullName>
    </recommendedName>
</protein>
<dbReference type="EMBL" id="LLXI01003912">
    <property type="protein sequence ID" value="PKY60010.1"/>
    <property type="molecule type" value="Genomic_DNA"/>
</dbReference>
<dbReference type="AlphaFoldDB" id="A0A2I1HM96"/>
<gene>
    <name evidence="1" type="ORF">RhiirA4_483245</name>
</gene>
<evidence type="ECO:0000313" key="1">
    <source>
        <dbReference type="EMBL" id="PKY60010.1"/>
    </source>
</evidence>
<evidence type="ECO:0008006" key="3">
    <source>
        <dbReference type="Google" id="ProtNLM"/>
    </source>
</evidence>
<comment type="caution">
    <text evidence="1">The sequence shown here is derived from an EMBL/GenBank/DDBJ whole genome shotgun (WGS) entry which is preliminary data.</text>
</comment>
<sequence length="137" mass="16511">MGRERPDWRSTFKHEWKLLAKRQLSMEQYITDTHNWVCGCQYFLTNHFFLCKHLLVKQKGEESTESFGEMFEKVDSWENNITEHEECEDLYNKLITTTENTLQILREQKAVGNLKWGKSVEKNFHSIIKMQEEIKTY</sequence>
<proteinExistence type="predicted"/>
<evidence type="ECO:0000313" key="2">
    <source>
        <dbReference type="Proteomes" id="UP000234323"/>
    </source>
</evidence>
<accession>A0A2I1HM96</accession>
<name>A0A2I1HM96_9GLOM</name>
<dbReference type="Proteomes" id="UP000234323">
    <property type="component" value="Unassembled WGS sequence"/>
</dbReference>
<dbReference type="VEuPathDB" id="FungiDB:RhiirA1_395732"/>
<reference evidence="1 2" key="1">
    <citation type="submission" date="2015-10" db="EMBL/GenBank/DDBJ databases">
        <title>Genome analyses suggest a sexual origin of heterokaryosis in a supposedly ancient asexual fungus.</title>
        <authorList>
            <person name="Ropars J."/>
            <person name="Sedzielewska K."/>
            <person name="Noel J."/>
            <person name="Charron P."/>
            <person name="Farinelli L."/>
            <person name="Marton T."/>
            <person name="Kruger M."/>
            <person name="Pelin A."/>
            <person name="Brachmann A."/>
            <person name="Corradi N."/>
        </authorList>
    </citation>
    <scope>NUCLEOTIDE SEQUENCE [LARGE SCALE GENOMIC DNA]</scope>
    <source>
        <strain evidence="1 2">A4</strain>
    </source>
</reference>
<keyword evidence="2" id="KW-1185">Reference proteome</keyword>
<organism evidence="1 2">
    <name type="scientific">Rhizophagus irregularis</name>
    <dbReference type="NCBI Taxonomy" id="588596"/>
    <lineage>
        <taxon>Eukaryota</taxon>
        <taxon>Fungi</taxon>
        <taxon>Fungi incertae sedis</taxon>
        <taxon>Mucoromycota</taxon>
        <taxon>Glomeromycotina</taxon>
        <taxon>Glomeromycetes</taxon>
        <taxon>Glomerales</taxon>
        <taxon>Glomeraceae</taxon>
        <taxon>Rhizophagus</taxon>
    </lineage>
</organism>
<dbReference type="VEuPathDB" id="FungiDB:FUN_006603"/>